<dbReference type="InterPro" id="IPR001128">
    <property type="entry name" value="Cyt_P450"/>
</dbReference>
<dbReference type="InterPro" id="IPR050196">
    <property type="entry name" value="Cytochrome_P450_Monoox"/>
</dbReference>
<dbReference type="InterPro" id="IPR002401">
    <property type="entry name" value="Cyt_P450_E_grp-I"/>
</dbReference>
<evidence type="ECO:0000313" key="10">
    <source>
        <dbReference type="Proteomes" id="UP000309215"/>
    </source>
</evidence>
<sequence>MKTVADIPILSGQTFSGHATEFRTTQAAIFLRLARELGDLGQIRFFKFPLVVLCAPELAHEALVEKQKSFEKSLATKMMFYPFAGRGLFTSEGEPWRKQRKLMAPLFHPRAIEGYAPMMNDVITRCLDDWKDGQILDAGREMTRITMGIAAKVLFDADTLDESDEISAAIRAMFNYLGEQTASVSIFVRANLAQLLLLPEHLPAPLERAREAMIEALHRPVPLPTAERRKLFAAIRTVDDRIQRMITDRRQKGGDRPDLLSRLLAARDEDDGSFMNDRQVRDEAMTLFIAGHETTATSTTWCLYFLARHPEVYRRWKQEVSGLSGKIPTAEEASRLEYTRGVFREALRFYPPAFAIDRVAIEDVEVGGYHLPKMTSIIVPIHALHRRASIFPDPERFDPTRFSAENEAKRPRGAYMPFGAGPRVCIGATFATLEAELLLAQIAQRFDFEPVSDAPIGPDYTAVLRPERPVLLRVRARRAAN</sequence>
<evidence type="ECO:0000256" key="2">
    <source>
        <dbReference type="ARBA" id="ARBA00022617"/>
    </source>
</evidence>
<organism evidence="9 10">
    <name type="scientific">Polyangium fumosum</name>
    <dbReference type="NCBI Taxonomy" id="889272"/>
    <lineage>
        <taxon>Bacteria</taxon>
        <taxon>Pseudomonadati</taxon>
        <taxon>Myxococcota</taxon>
        <taxon>Polyangia</taxon>
        <taxon>Polyangiales</taxon>
        <taxon>Polyangiaceae</taxon>
        <taxon>Polyangium</taxon>
    </lineage>
</organism>
<protein>
    <submittedName>
        <fullName evidence="9">Cytochrome P450</fullName>
    </submittedName>
</protein>
<evidence type="ECO:0000256" key="8">
    <source>
        <dbReference type="RuleBase" id="RU000461"/>
    </source>
</evidence>
<dbReference type="EMBL" id="SSMQ01000002">
    <property type="protein sequence ID" value="TKD12722.1"/>
    <property type="molecule type" value="Genomic_DNA"/>
</dbReference>
<gene>
    <name evidence="9" type="ORF">E8A74_02945</name>
</gene>
<accession>A0A4U1JJN6</accession>
<evidence type="ECO:0000256" key="4">
    <source>
        <dbReference type="ARBA" id="ARBA00023002"/>
    </source>
</evidence>
<evidence type="ECO:0000313" key="9">
    <source>
        <dbReference type="EMBL" id="TKD12722.1"/>
    </source>
</evidence>
<evidence type="ECO:0000256" key="6">
    <source>
        <dbReference type="ARBA" id="ARBA00023033"/>
    </source>
</evidence>
<dbReference type="PANTHER" id="PTHR24291">
    <property type="entry name" value="CYTOCHROME P450 FAMILY 4"/>
    <property type="match status" value="1"/>
</dbReference>
<evidence type="ECO:0000256" key="3">
    <source>
        <dbReference type="ARBA" id="ARBA00022723"/>
    </source>
</evidence>
<dbReference type="PROSITE" id="PS00086">
    <property type="entry name" value="CYTOCHROME_P450"/>
    <property type="match status" value="1"/>
</dbReference>
<dbReference type="RefSeq" id="WP_136927359.1">
    <property type="nucleotide sequence ID" value="NZ_SSMQ01000002.1"/>
</dbReference>
<keyword evidence="4 8" id="KW-0560">Oxidoreductase</keyword>
<evidence type="ECO:0000256" key="7">
    <source>
        <dbReference type="PIRSR" id="PIRSR602401-1"/>
    </source>
</evidence>
<dbReference type="GO" id="GO:0016705">
    <property type="term" value="F:oxidoreductase activity, acting on paired donors, with incorporation or reduction of molecular oxygen"/>
    <property type="evidence" value="ECO:0007669"/>
    <property type="project" value="InterPro"/>
</dbReference>
<dbReference type="AlphaFoldDB" id="A0A4U1JJN6"/>
<comment type="caution">
    <text evidence="9">The sequence shown here is derived from an EMBL/GenBank/DDBJ whole genome shotgun (WGS) entry which is preliminary data.</text>
</comment>
<keyword evidence="6 8" id="KW-0503">Monooxygenase</keyword>
<dbReference type="Gene3D" id="1.10.630.10">
    <property type="entry name" value="Cytochrome P450"/>
    <property type="match status" value="1"/>
</dbReference>
<comment type="similarity">
    <text evidence="1 8">Belongs to the cytochrome P450 family.</text>
</comment>
<dbReference type="InterPro" id="IPR017972">
    <property type="entry name" value="Cyt_P450_CS"/>
</dbReference>
<keyword evidence="3 7" id="KW-0479">Metal-binding</keyword>
<dbReference type="GO" id="GO:0005506">
    <property type="term" value="F:iron ion binding"/>
    <property type="evidence" value="ECO:0007669"/>
    <property type="project" value="InterPro"/>
</dbReference>
<keyword evidence="2 7" id="KW-0349">Heme</keyword>
<dbReference type="InterPro" id="IPR036396">
    <property type="entry name" value="Cyt_P450_sf"/>
</dbReference>
<dbReference type="Pfam" id="PF00067">
    <property type="entry name" value="p450"/>
    <property type="match status" value="1"/>
</dbReference>
<keyword evidence="5 7" id="KW-0408">Iron</keyword>
<comment type="cofactor">
    <cofactor evidence="7">
        <name>heme</name>
        <dbReference type="ChEBI" id="CHEBI:30413"/>
    </cofactor>
</comment>
<dbReference type="Proteomes" id="UP000309215">
    <property type="component" value="Unassembled WGS sequence"/>
</dbReference>
<keyword evidence="10" id="KW-1185">Reference proteome</keyword>
<evidence type="ECO:0000256" key="1">
    <source>
        <dbReference type="ARBA" id="ARBA00010617"/>
    </source>
</evidence>
<feature type="binding site" description="axial binding residue" evidence="7">
    <location>
        <position position="425"/>
    </location>
    <ligand>
        <name>heme</name>
        <dbReference type="ChEBI" id="CHEBI:30413"/>
    </ligand>
    <ligandPart>
        <name>Fe</name>
        <dbReference type="ChEBI" id="CHEBI:18248"/>
    </ligandPart>
</feature>
<dbReference type="GO" id="GO:0004497">
    <property type="term" value="F:monooxygenase activity"/>
    <property type="evidence" value="ECO:0007669"/>
    <property type="project" value="UniProtKB-KW"/>
</dbReference>
<dbReference type="PRINTS" id="PR00385">
    <property type="entry name" value="P450"/>
</dbReference>
<reference evidence="9 10" key="1">
    <citation type="submission" date="2019-04" db="EMBL/GenBank/DDBJ databases">
        <authorList>
            <person name="Li Y."/>
            <person name="Wang J."/>
        </authorList>
    </citation>
    <scope>NUCLEOTIDE SEQUENCE [LARGE SCALE GENOMIC DNA]</scope>
    <source>
        <strain evidence="9 10">DSM 14668</strain>
    </source>
</reference>
<dbReference type="PANTHER" id="PTHR24291:SF50">
    <property type="entry name" value="BIFUNCTIONAL ALBAFLAVENONE MONOOXYGENASE_TERPENE SYNTHASE"/>
    <property type="match status" value="1"/>
</dbReference>
<evidence type="ECO:0000256" key="5">
    <source>
        <dbReference type="ARBA" id="ARBA00023004"/>
    </source>
</evidence>
<name>A0A4U1JJN6_9BACT</name>
<dbReference type="SUPFAM" id="SSF48264">
    <property type="entry name" value="Cytochrome P450"/>
    <property type="match status" value="1"/>
</dbReference>
<dbReference type="GO" id="GO:0020037">
    <property type="term" value="F:heme binding"/>
    <property type="evidence" value="ECO:0007669"/>
    <property type="project" value="InterPro"/>
</dbReference>
<dbReference type="OrthoDB" id="5290182at2"/>
<dbReference type="PRINTS" id="PR00463">
    <property type="entry name" value="EP450I"/>
</dbReference>
<proteinExistence type="inferred from homology"/>